<protein>
    <submittedName>
        <fullName evidence="1">Uncharacterized protein</fullName>
    </submittedName>
</protein>
<accession>X0XQL9</accession>
<gene>
    <name evidence="1" type="ORF">S01H1_50138</name>
</gene>
<organism evidence="1">
    <name type="scientific">marine sediment metagenome</name>
    <dbReference type="NCBI Taxonomy" id="412755"/>
    <lineage>
        <taxon>unclassified sequences</taxon>
        <taxon>metagenomes</taxon>
        <taxon>ecological metagenomes</taxon>
    </lineage>
</organism>
<sequence length="105" mass="12320">MKETNKYTITLRHGMRIGQTVFLVTANRENRCPKCGVSSFWKYYIKKAKITAMGFFVGINGKQEVYYYYQDGKEKWSHLNDTIVYLTQKDAQDACDIENTKETKK</sequence>
<dbReference type="EMBL" id="BARS01032291">
    <property type="protein sequence ID" value="GAG27181.1"/>
    <property type="molecule type" value="Genomic_DNA"/>
</dbReference>
<reference evidence="1" key="1">
    <citation type="journal article" date="2014" name="Front. Microbiol.">
        <title>High frequency of phylogenetically diverse reductive dehalogenase-homologous genes in deep subseafloor sedimentary metagenomes.</title>
        <authorList>
            <person name="Kawai M."/>
            <person name="Futagami T."/>
            <person name="Toyoda A."/>
            <person name="Takaki Y."/>
            <person name="Nishi S."/>
            <person name="Hori S."/>
            <person name="Arai W."/>
            <person name="Tsubouchi T."/>
            <person name="Morono Y."/>
            <person name="Uchiyama I."/>
            <person name="Ito T."/>
            <person name="Fujiyama A."/>
            <person name="Inagaki F."/>
            <person name="Takami H."/>
        </authorList>
    </citation>
    <scope>NUCLEOTIDE SEQUENCE</scope>
    <source>
        <strain evidence="1">Expedition CK06-06</strain>
    </source>
</reference>
<name>X0XQL9_9ZZZZ</name>
<proteinExistence type="predicted"/>
<dbReference type="AlphaFoldDB" id="X0XQL9"/>
<evidence type="ECO:0000313" key="1">
    <source>
        <dbReference type="EMBL" id="GAG27181.1"/>
    </source>
</evidence>
<comment type="caution">
    <text evidence="1">The sequence shown here is derived from an EMBL/GenBank/DDBJ whole genome shotgun (WGS) entry which is preliminary data.</text>
</comment>